<dbReference type="Proteomes" id="UP001387364">
    <property type="component" value="Chromosome"/>
</dbReference>
<protein>
    <submittedName>
        <fullName evidence="2">Uncharacterized protein</fullName>
    </submittedName>
</protein>
<feature type="compositionally biased region" description="Basic and acidic residues" evidence="1">
    <location>
        <begin position="99"/>
        <end position="112"/>
    </location>
</feature>
<evidence type="ECO:0000313" key="3">
    <source>
        <dbReference type="Proteomes" id="UP001387364"/>
    </source>
</evidence>
<dbReference type="EMBL" id="CP147404">
    <property type="protein sequence ID" value="WXB93878.1"/>
    <property type="molecule type" value="Genomic_DNA"/>
</dbReference>
<reference evidence="2 3" key="1">
    <citation type="submission" date="2024-02" db="EMBL/GenBank/DDBJ databases">
        <title>Seven novel Bacillus-like species.</title>
        <authorList>
            <person name="Liu G."/>
        </authorList>
    </citation>
    <scope>NUCLEOTIDE SEQUENCE [LARGE SCALE GENOMIC DNA]</scope>
    <source>
        <strain evidence="2 3">FJAT-52991</strain>
    </source>
</reference>
<evidence type="ECO:0000313" key="2">
    <source>
        <dbReference type="EMBL" id="WXB93878.1"/>
    </source>
</evidence>
<name>A0ABZ2N852_9BACI</name>
<evidence type="ECO:0000256" key="1">
    <source>
        <dbReference type="SAM" id="MobiDB-lite"/>
    </source>
</evidence>
<dbReference type="RefSeq" id="WP_338753411.1">
    <property type="nucleotide sequence ID" value="NZ_CP147404.1"/>
</dbReference>
<keyword evidence="3" id="KW-1185">Reference proteome</keyword>
<gene>
    <name evidence="2" type="ORF">WDJ61_04400</name>
</gene>
<organism evidence="2 3">
    <name type="scientific">Bacillus kandeliae</name>
    <dbReference type="NCBI Taxonomy" id="3129297"/>
    <lineage>
        <taxon>Bacteria</taxon>
        <taxon>Bacillati</taxon>
        <taxon>Bacillota</taxon>
        <taxon>Bacilli</taxon>
        <taxon>Bacillales</taxon>
        <taxon>Bacillaceae</taxon>
        <taxon>Bacillus</taxon>
    </lineage>
</organism>
<proteinExistence type="predicted"/>
<sequence length="253" mass="29756">MFLTPQQREVQNALDRFWFTYYTKSLTAEQRIELADQFAVEWLDRPKFKIDSEFIRHPATLKRSFSRSHTVADVLADFIMRVDQVAERSAEYPISNPDHQVKGDRDRRENERSVYNQYQEDEAEKDEQARIPPYSVRESDIVLENSAEDILFKEASPSVKQFRAQLRKVKEFAEFYATTFADEYGYDKQGALRLIKRLGLSRVRECEICGGAYYAHDLRQRYCDCQQNPIENLSTCQRIAKQIGDLVREKSII</sequence>
<accession>A0ABZ2N852</accession>
<feature type="region of interest" description="Disordered" evidence="1">
    <location>
        <begin position="91"/>
        <end position="130"/>
    </location>
</feature>